<organism evidence="2 3">
    <name type="scientific">Sesamum alatum</name>
    <dbReference type="NCBI Taxonomy" id="300844"/>
    <lineage>
        <taxon>Eukaryota</taxon>
        <taxon>Viridiplantae</taxon>
        <taxon>Streptophyta</taxon>
        <taxon>Embryophyta</taxon>
        <taxon>Tracheophyta</taxon>
        <taxon>Spermatophyta</taxon>
        <taxon>Magnoliopsida</taxon>
        <taxon>eudicotyledons</taxon>
        <taxon>Gunneridae</taxon>
        <taxon>Pentapetalae</taxon>
        <taxon>asterids</taxon>
        <taxon>lamiids</taxon>
        <taxon>Lamiales</taxon>
        <taxon>Pedaliaceae</taxon>
        <taxon>Sesamum</taxon>
    </lineage>
</organism>
<keyword evidence="1" id="KW-0732">Signal</keyword>
<name>A0AAE1YDL7_9LAMI</name>
<gene>
    <name evidence="2" type="ORF">Salat_1558100</name>
</gene>
<dbReference type="PANTHER" id="PTHR31549:SF80">
    <property type="entry name" value="OS12G0481000 PROTEIN"/>
    <property type="match status" value="1"/>
</dbReference>
<accession>A0AAE1YDL7</accession>
<dbReference type="InterPro" id="IPR004158">
    <property type="entry name" value="DUF247_pln"/>
</dbReference>
<dbReference type="AlphaFoldDB" id="A0AAE1YDL7"/>
<dbReference type="Proteomes" id="UP001293254">
    <property type="component" value="Unassembled WGS sequence"/>
</dbReference>
<sequence>MGVFVQNGFAVIELRILFALGGCAFYYQDVSDNAVFGTDEINMSEMEYYIHDMMLLENQLPMLVLVKLFLVDNDNSNVIELILKFLSLLGAPVQRKEDMGRTEDEHLHVLDLNRTTQTGVDFNIPSATELHQAGIGFTTSKTRSLLDISFGLRTLKLPQISLDKLSKSSFLNIIAFEQFHRGAGIEFTSYIHFMRALLEDSNDVSLLQSRGIIRTTLRRREVARLFYRLRRDTMIDPDKMLAYEYWTVARRLRLSLNKMSNEWRRDLLPNLSQKSLGYYFCHSCNSHFHPHHNSDCVLCFELRPPEISALVKTAVAAAVITVLRCFPS</sequence>
<dbReference type="EMBL" id="JACGWO010000005">
    <property type="protein sequence ID" value="KAK4427891.1"/>
    <property type="molecule type" value="Genomic_DNA"/>
</dbReference>
<evidence type="ECO:0000313" key="2">
    <source>
        <dbReference type="EMBL" id="KAK4427891.1"/>
    </source>
</evidence>
<evidence type="ECO:0000313" key="3">
    <source>
        <dbReference type="Proteomes" id="UP001293254"/>
    </source>
</evidence>
<protein>
    <submittedName>
        <fullName evidence="2">Uncharacterized protein</fullName>
    </submittedName>
</protein>
<feature type="signal peptide" evidence="1">
    <location>
        <begin position="1"/>
        <end position="23"/>
    </location>
</feature>
<comment type="caution">
    <text evidence="2">The sequence shown here is derived from an EMBL/GenBank/DDBJ whole genome shotgun (WGS) entry which is preliminary data.</text>
</comment>
<dbReference type="PANTHER" id="PTHR31549">
    <property type="entry name" value="PROTEIN, PUTATIVE (DUF247)-RELATED-RELATED"/>
    <property type="match status" value="1"/>
</dbReference>
<reference evidence="2" key="2">
    <citation type="journal article" date="2024" name="Plant">
        <title>Genomic evolution and insights into agronomic trait innovations of Sesamum species.</title>
        <authorList>
            <person name="Miao H."/>
            <person name="Wang L."/>
            <person name="Qu L."/>
            <person name="Liu H."/>
            <person name="Sun Y."/>
            <person name="Le M."/>
            <person name="Wang Q."/>
            <person name="Wei S."/>
            <person name="Zheng Y."/>
            <person name="Lin W."/>
            <person name="Duan Y."/>
            <person name="Cao H."/>
            <person name="Xiong S."/>
            <person name="Wang X."/>
            <person name="Wei L."/>
            <person name="Li C."/>
            <person name="Ma Q."/>
            <person name="Ju M."/>
            <person name="Zhao R."/>
            <person name="Li G."/>
            <person name="Mu C."/>
            <person name="Tian Q."/>
            <person name="Mei H."/>
            <person name="Zhang T."/>
            <person name="Gao T."/>
            <person name="Zhang H."/>
        </authorList>
    </citation>
    <scope>NUCLEOTIDE SEQUENCE</scope>
    <source>
        <strain evidence="2">3651</strain>
    </source>
</reference>
<feature type="chain" id="PRO_5042093682" evidence="1">
    <location>
        <begin position="24"/>
        <end position="328"/>
    </location>
</feature>
<keyword evidence="3" id="KW-1185">Reference proteome</keyword>
<reference evidence="2" key="1">
    <citation type="submission" date="2020-06" db="EMBL/GenBank/DDBJ databases">
        <authorList>
            <person name="Li T."/>
            <person name="Hu X."/>
            <person name="Zhang T."/>
            <person name="Song X."/>
            <person name="Zhang H."/>
            <person name="Dai N."/>
            <person name="Sheng W."/>
            <person name="Hou X."/>
            <person name="Wei L."/>
        </authorList>
    </citation>
    <scope>NUCLEOTIDE SEQUENCE</scope>
    <source>
        <strain evidence="2">3651</strain>
        <tissue evidence="2">Leaf</tissue>
    </source>
</reference>
<proteinExistence type="predicted"/>
<dbReference type="Pfam" id="PF03140">
    <property type="entry name" value="DUF247"/>
    <property type="match status" value="1"/>
</dbReference>
<evidence type="ECO:0000256" key="1">
    <source>
        <dbReference type="SAM" id="SignalP"/>
    </source>
</evidence>